<dbReference type="InterPro" id="IPR019791">
    <property type="entry name" value="Haem_peroxidase_animal"/>
</dbReference>
<proteinExistence type="predicted"/>
<dbReference type="PANTHER" id="PTHR11903:SF39">
    <property type="entry name" value="PROSTAGLANDIN G_H SYNTHASE 2-LIKE"/>
    <property type="match status" value="1"/>
</dbReference>
<dbReference type="GO" id="GO:0006631">
    <property type="term" value="P:fatty acid metabolic process"/>
    <property type="evidence" value="ECO:0007669"/>
    <property type="project" value="UniProtKB-ARBA"/>
</dbReference>
<reference evidence="5 6" key="1">
    <citation type="journal article" date="2024" name="Nat. Commun.">
        <title>Phylogenomics reveals the evolutionary origins of lichenization in chlorophyte algae.</title>
        <authorList>
            <person name="Puginier C."/>
            <person name="Libourel C."/>
            <person name="Otte J."/>
            <person name="Skaloud P."/>
            <person name="Haon M."/>
            <person name="Grisel S."/>
            <person name="Petersen M."/>
            <person name="Berrin J.G."/>
            <person name="Delaux P.M."/>
            <person name="Dal Grande F."/>
            <person name="Keller J."/>
        </authorList>
    </citation>
    <scope>NUCLEOTIDE SEQUENCE [LARGE SCALE GENOMIC DNA]</scope>
    <source>
        <strain evidence="5 6">SAG 2036</strain>
    </source>
</reference>
<dbReference type="InterPro" id="IPR010255">
    <property type="entry name" value="Haem_peroxidase_sf"/>
</dbReference>
<keyword evidence="6" id="KW-1185">Reference proteome</keyword>
<dbReference type="Pfam" id="PF03098">
    <property type="entry name" value="An_peroxidase"/>
    <property type="match status" value="1"/>
</dbReference>
<evidence type="ECO:0000256" key="2">
    <source>
        <dbReference type="ARBA" id="ARBA00022964"/>
    </source>
</evidence>
<name>A0AAW1NRX3_9CHLO</name>
<dbReference type="GO" id="GO:0020037">
    <property type="term" value="F:heme binding"/>
    <property type="evidence" value="ECO:0007669"/>
    <property type="project" value="InterPro"/>
</dbReference>
<dbReference type="AlphaFoldDB" id="A0AAW1NRX3"/>
<dbReference type="GO" id="GO:0016702">
    <property type="term" value="F:oxidoreductase activity, acting on single donors with incorporation of molecular oxygen, incorporation of two atoms of oxygen"/>
    <property type="evidence" value="ECO:0007669"/>
    <property type="project" value="TreeGrafter"/>
</dbReference>
<dbReference type="GO" id="GO:0006979">
    <property type="term" value="P:response to oxidative stress"/>
    <property type="evidence" value="ECO:0007669"/>
    <property type="project" value="InterPro"/>
</dbReference>
<dbReference type="PANTHER" id="PTHR11903">
    <property type="entry name" value="PROSTAGLANDIN G/H SYNTHASE"/>
    <property type="match status" value="1"/>
</dbReference>
<evidence type="ECO:0000313" key="5">
    <source>
        <dbReference type="EMBL" id="KAK9792459.1"/>
    </source>
</evidence>
<gene>
    <name evidence="5" type="ORF">WJX73_004250</name>
</gene>
<organism evidence="5 6">
    <name type="scientific">Symbiochloris irregularis</name>
    <dbReference type="NCBI Taxonomy" id="706552"/>
    <lineage>
        <taxon>Eukaryota</taxon>
        <taxon>Viridiplantae</taxon>
        <taxon>Chlorophyta</taxon>
        <taxon>core chlorophytes</taxon>
        <taxon>Trebouxiophyceae</taxon>
        <taxon>Trebouxiales</taxon>
        <taxon>Trebouxiaceae</taxon>
        <taxon>Symbiochloris</taxon>
    </lineage>
</organism>
<keyword evidence="2" id="KW-0223">Dioxygenase</keyword>
<keyword evidence="4" id="KW-0408">Iron</keyword>
<dbReference type="SUPFAM" id="SSF48113">
    <property type="entry name" value="Heme-dependent peroxidases"/>
    <property type="match status" value="1"/>
</dbReference>
<dbReference type="GO" id="GO:0005737">
    <property type="term" value="C:cytoplasm"/>
    <property type="evidence" value="ECO:0007669"/>
    <property type="project" value="TreeGrafter"/>
</dbReference>
<evidence type="ECO:0000313" key="6">
    <source>
        <dbReference type="Proteomes" id="UP001465755"/>
    </source>
</evidence>
<accession>A0AAW1NRX3</accession>
<dbReference type="InterPro" id="IPR037120">
    <property type="entry name" value="Haem_peroxidase_sf_animal"/>
</dbReference>
<evidence type="ECO:0000256" key="1">
    <source>
        <dbReference type="ARBA" id="ARBA00022723"/>
    </source>
</evidence>
<protein>
    <submittedName>
        <fullName evidence="5">Uncharacterized protein</fullName>
    </submittedName>
</protein>
<keyword evidence="3" id="KW-0560">Oxidoreductase</keyword>
<sequence>MASWLQVTFETFELFLRRSFQPETITGANFLLGSFANYFLEDLFETAHNTSGAERLYGYRRLAMSQLYGATLERQQALRTLQGGKMKTSVLRGQQYPPLLSEVQHTAPNFTMAVPDQLQMTCPVDANDTCSFSPDAATSSFYATGSTRLNLHIGHLVWDTMFLRLHNDVYFEFDQLYRWHNLIPDQLSFQQGSLPFSDYIWNPEMLAQMPLETLVQALHMSPAGAFAANNIPYYLAPISMQTLLDSRAQCQQGFNAYRTKFGMPALQSFEDFGLPEDVTERLRQLYSNNVDAVEFPVGILLEQPPQQPSIMLGEALIQNLTTTSFLEQYGGATTSACPFRTPNMYCPVTVQSDTGYNWFNM</sequence>
<keyword evidence="1" id="KW-0479">Metal-binding</keyword>
<dbReference type="InterPro" id="IPR050783">
    <property type="entry name" value="Oxylipin_biosynth_metab"/>
</dbReference>
<evidence type="ECO:0000256" key="4">
    <source>
        <dbReference type="ARBA" id="ARBA00023004"/>
    </source>
</evidence>
<dbReference type="GO" id="GO:0004666">
    <property type="term" value="F:prostaglandin-endoperoxide synthase activity"/>
    <property type="evidence" value="ECO:0007669"/>
    <property type="project" value="TreeGrafter"/>
</dbReference>
<dbReference type="EMBL" id="JALJOQ010000164">
    <property type="protein sequence ID" value="KAK9792459.1"/>
    <property type="molecule type" value="Genomic_DNA"/>
</dbReference>
<dbReference type="Proteomes" id="UP001465755">
    <property type="component" value="Unassembled WGS sequence"/>
</dbReference>
<comment type="caution">
    <text evidence="5">The sequence shown here is derived from an EMBL/GenBank/DDBJ whole genome shotgun (WGS) entry which is preliminary data.</text>
</comment>
<dbReference type="GO" id="GO:0004601">
    <property type="term" value="F:peroxidase activity"/>
    <property type="evidence" value="ECO:0007669"/>
    <property type="project" value="InterPro"/>
</dbReference>
<dbReference type="GO" id="GO:0046872">
    <property type="term" value="F:metal ion binding"/>
    <property type="evidence" value="ECO:0007669"/>
    <property type="project" value="UniProtKB-KW"/>
</dbReference>
<dbReference type="Gene3D" id="1.10.640.10">
    <property type="entry name" value="Haem peroxidase domain superfamily, animal type"/>
    <property type="match status" value="2"/>
</dbReference>
<evidence type="ECO:0000256" key="3">
    <source>
        <dbReference type="ARBA" id="ARBA00023002"/>
    </source>
</evidence>